<gene>
    <name evidence="2" type="ORF">GCM10022399_42540</name>
</gene>
<protein>
    <submittedName>
        <fullName evidence="2">Uncharacterized protein</fullName>
    </submittedName>
</protein>
<dbReference type="SUPFAM" id="SSF50998">
    <property type="entry name" value="Quinoprotein alcohol dehydrogenase-like"/>
    <property type="match status" value="1"/>
</dbReference>
<sequence length="309" mass="33225">MRIRAALVRLLAVVGLVAPMGVVAATTSTAAVTCPPRLGLSWFTDNFDVGTTIPYTNTDYVSQGVAYWPAKDWIITSLSDDTWLPGRNMLAVKNRSTGTLVKRVFVQYSSGAEIKGHMGGVSVAGGSLLLSTSSGDKNLFRFSLRALELAPHNTALKTNGSYAVKASSYNTAAGGYLYVGSFNDALTGSSTMWRYPLTSSQAPTGTPVAISTPTRVQGAVVADGHYIFSTSYGRNCYSQLKFKKISTGRYGRSIEIPPMSEGIVNVPRGASGPASDWVYVNFESGSDQYKDATMRQFRFQHAYLTSLTP</sequence>
<comment type="caution">
    <text evidence="2">The sequence shown here is derived from an EMBL/GenBank/DDBJ whole genome shotgun (WGS) entry which is preliminary data.</text>
</comment>
<feature type="chain" id="PRO_5046890183" evidence="1">
    <location>
        <begin position="25"/>
        <end position="309"/>
    </location>
</feature>
<organism evidence="2 3">
    <name type="scientific">Terrabacter ginsenosidimutans</name>
    <dbReference type="NCBI Taxonomy" id="490575"/>
    <lineage>
        <taxon>Bacteria</taxon>
        <taxon>Bacillati</taxon>
        <taxon>Actinomycetota</taxon>
        <taxon>Actinomycetes</taxon>
        <taxon>Micrococcales</taxon>
        <taxon>Intrasporangiaceae</taxon>
        <taxon>Terrabacter</taxon>
    </lineage>
</organism>
<proteinExistence type="predicted"/>
<dbReference type="Proteomes" id="UP001501468">
    <property type="component" value="Unassembled WGS sequence"/>
</dbReference>
<evidence type="ECO:0000313" key="2">
    <source>
        <dbReference type="EMBL" id="GAA3721661.1"/>
    </source>
</evidence>
<evidence type="ECO:0000256" key="1">
    <source>
        <dbReference type="SAM" id="SignalP"/>
    </source>
</evidence>
<dbReference type="RefSeq" id="WP_344951752.1">
    <property type="nucleotide sequence ID" value="NZ_BAABDC010000013.1"/>
</dbReference>
<keyword evidence="1" id="KW-0732">Signal</keyword>
<keyword evidence="3" id="KW-1185">Reference proteome</keyword>
<evidence type="ECO:0000313" key="3">
    <source>
        <dbReference type="Proteomes" id="UP001501468"/>
    </source>
</evidence>
<feature type="signal peptide" evidence="1">
    <location>
        <begin position="1"/>
        <end position="24"/>
    </location>
</feature>
<accession>A0ABP7EN47</accession>
<dbReference type="EMBL" id="BAABDC010000013">
    <property type="protein sequence ID" value="GAA3721661.1"/>
    <property type="molecule type" value="Genomic_DNA"/>
</dbReference>
<dbReference type="InterPro" id="IPR011047">
    <property type="entry name" value="Quinoprotein_ADH-like_sf"/>
</dbReference>
<name>A0ABP7EN47_9MICO</name>
<reference evidence="3" key="1">
    <citation type="journal article" date="2019" name="Int. J. Syst. Evol. Microbiol.">
        <title>The Global Catalogue of Microorganisms (GCM) 10K type strain sequencing project: providing services to taxonomists for standard genome sequencing and annotation.</title>
        <authorList>
            <consortium name="The Broad Institute Genomics Platform"/>
            <consortium name="The Broad Institute Genome Sequencing Center for Infectious Disease"/>
            <person name="Wu L."/>
            <person name="Ma J."/>
        </authorList>
    </citation>
    <scope>NUCLEOTIDE SEQUENCE [LARGE SCALE GENOMIC DNA]</scope>
    <source>
        <strain evidence="3">JCM 17125</strain>
    </source>
</reference>